<dbReference type="AlphaFoldDB" id="A0A136IR41"/>
<protein>
    <submittedName>
        <fullName evidence="1">Uncharacterized protein</fullName>
    </submittedName>
</protein>
<organism evidence="1 2">
    <name type="scientific">Microdochium bolleyi</name>
    <dbReference type="NCBI Taxonomy" id="196109"/>
    <lineage>
        <taxon>Eukaryota</taxon>
        <taxon>Fungi</taxon>
        <taxon>Dikarya</taxon>
        <taxon>Ascomycota</taxon>
        <taxon>Pezizomycotina</taxon>
        <taxon>Sordariomycetes</taxon>
        <taxon>Xylariomycetidae</taxon>
        <taxon>Xylariales</taxon>
        <taxon>Microdochiaceae</taxon>
        <taxon>Microdochium</taxon>
    </lineage>
</organism>
<sequence length="241" mass="25790">MSAQPIPADQVFALYDNAKKVLTLSAKGAVQPVTSDIHFIRLPWAGGLRFALVGRTLAVMGPLKPYEVSNDFNIELSPVVLPSGKVVVETAGKQWIVEVHALGLKPTLLAAGNESLPEIETVPSNDQKIVVYDKTPFQVKQPIQFAKLANGTISLDYDKTFATLQNAGISNGTLEWTFLAEQTGNTQISVLVAQNDPPFAYRVLVDVEVILPLGPGNAKPETIVSLPIGQVANGSNGIKAH</sequence>
<evidence type="ECO:0000313" key="1">
    <source>
        <dbReference type="EMBL" id="KXJ87393.1"/>
    </source>
</evidence>
<reference evidence="2" key="1">
    <citation type="submission" date="2016-02" db="EMBL/GenBank/DDBJ databases">
        <title>Draft genome sequence of Microdochium bolleyi, a fungal endophyte of beachgrass.</title>
        <authorList>
            <consortium name="DOE Joint Genome Institute"/>
            <person name="David A.S."/>
            <person name="May G."/>
            <person name="Haridas S."/>
            <person name="Lim J."/>
            <person name="Wang M."/>
            <person name="Labutti K."/>
            <person name="Lipzen A."/>
            <person name="Barry K."/>
            <person name="Grigoriev I.V."/>
        </authorList>
    </citation>
    <scope>NUCLEOTIDE SEQUENCE [LARGE SCALE GENOMIC DNA]</scope>
    <source>
        <strain evidence="2">J235TASD1</strain>
    </source>
</reference>
<dbReference type="OrthoDB" id="5402897at2759"/>
<gene>
    <name evidence="1" type="ORF">Micbo1qcDRAFT_216515</name>
</gene>
<dbReference type="EMBL" id="KQ964263">
    <property type="protein sequence ID" value="KXJ87393.1"/>
    <property type="molecule type" value="Genomic_DNA"/>
</dbReference>
<dbReference type="Proteomes" id="UP000070501">
    <property type="component" value="Unassembled WGS sequence"/>
</dbReference>
<evidence type="ECO:0000313" key="2">
    <source>
        <dbReference type="Proteomes" id="UP000070501"/>
    </source>
</evidence>
<proteinExistence type="predicted"/>
<accession>A0A136IR41</accession>
<dbReference type="InParanoid" id="A0A136IR41"/>
<name>A0A136IR41_9PEZI</name>
<keyword evidence="2" id="KW-1185">Reference proteome</keyword>